<protein>
    <submittedName>
        <fullName evidence="1">Uncharacterized protein</fullName>
    </submittedName>
</protein>
<dbReference type="Proteomes" id="UP000006038">
    <property type="component" value="Chromosome 1"/>
</dbReference>
<keyword evidence="2" id="KW-1185">Reference proteome</keyword>
<dbReference type="AlphaFoldDB" id="J3L0S0"/>
<proteinExistence type="predicted"/>
<evidence type="ECO:0000313" key="2">
    <source>
        <dbReference type="Proteomes" id="UP000006038"/>
    </source>
</evidence>
<evidence type="ECO:0000313" key="1">
    <source>
        <dbReference type="EnsemblPlants" id="OB01G28260.1"/>
    </source>
</evidence>
<dbReference type="HOGENOM" id="CLU_2797982_0_0_1"/>
<reference evidence="1" key="1">
    <citation type="journal article" date="2013" name="Nat. Commun.">
        <title>Whole-genome sequencing of Oryza brachyantha reveals mechanisms underlying Oryza genome evolution.</title>
        <authorList>
            <person name="Chen J."/>
            <person name="Huang Q."/>
            <person name="Gao D."/>
            <person name="Wang J."/>
            <person name="Lang Y."/>
            <person name="Liu T."/>
            <person name="Li B."/>
            <person name="Bai Z."/>
            <person name="Luis Goicoechea J."/>
            <person name="Liang C."/>
            <person name="Chen C."/>
            <person name="Zhang W."/>
            <person name="Sun S."/>
            <person name="Liao Y."/>
            <person name="Zhang X."/>
            <person name="Yang L."/>
            <person name="Song C."/>
            <person name="Wang M."/>
            <person name="Shi J."/>
            <person name="Liu G."/>
            <person name="Liu J."/>
            <person name="Zhou H."/>
            <person name="Zhou W."/>
            <person name="Yu Q."/>
            <person name="An N."/>
            <person name="Chen Y."/>
            <person name="Cai Q."/>
            <person name="Wang B."/>
            <person name="Liu B."/>
            <person name="Min J."/>
            <person name="Huang Y."/>
            <person name="Wu H."/>
            <person name="Li Z."/>
            <person name="Zhang Y."/>
            <person name="Yin Y."/>
            <person name="Song W."/>
            <person name="Jiang J."/>
            <person name="Jackson S.A."/>
            <person name="Wing R.A."/>
            <person name="Wang J."/>
            <person name="Chen M."/>
        </authorList>
    </citation>
    <scope>NUCLEOTIDE SEQUENCE [LARGE SCALE GENOMIC DNA]</scope>
    <source>
        <strain evidence="1">cv. IRGC 101232</strain>
    </source>
</reference>
<reference evidence="1" key="2">
    <citation type="submission" date="2013-04" db="UniProtKB">
        <authorList>
            <consortium name="EnsemblPlants"/>
        </authorList>
    </citation>
    <scope>IDENTIFICATION</scope>
</reference>
<dbReference type="Gramene" id="OB01G28260.1">
    <property type="protein sequence ID" value="OB01G28260.1"/>
    <property type="gene ID" value="OB01G28260"/>
</dbReference>
<dbReference type="EnsemblPlants" id="OB01G28260.1">
    <property type="protein sequence ID" value="OB01G28260.1"/>
    <property type="gene ID" value="OB01G28260"/>
</dbReference>
<organism evidence="1">
    <name type="scientific">Oryza brachyantha</name>
    <name type="common">malo sina</name>
    <dbReference type="NCBI Taxonomy" id="4533"/>
    <lineage>
        <taxon>Eukaryota</taxon>
        <taxon>Viridiplantae</taxon>
        <taxon>Streptophyta</taxon>
        <taxon>Embryophyta</taxon>
        <taxon>Tracheophyta</taxon>
        <taxon>Spermatophyta</taxon>
        <taxon>Magnoliopsida</taxon>
        <taxon>Liliopsida</taxon>
        <taxon>Poales</taxon>
        <taxon>Poaceae</taxon>
        <taxon>BOP clade</taxon>
        <taxon>Oryzoideae</taxon>
        <taxon>Oryzeae</taxon>
        <taxon>Oryzinae</taxon>
        <taxon>Oryza</taxon>
    </lineage>
</organism>
<name>J3L0S0_ORYBR</name>
<accession>J3L0S0</accession>
<sequence>MLRVHIQDLYYTVQLCECTHASTGSAELGAKDDYSVFLSHRWIQRQIALVLYLEIMHVLRLILCIHVN</sequence>